<keyword evidence="6" id="KW-0106">Calcium</keyword>
<dbReference type="Pfam" id="PF07519">
    <property type="entry name" value="Tannase"/>
    <property type="match status" value="1"/>
</dbReference>
<dbReference type="PANTHER" id="PTHR33938">
    <property type="entry name" value="FERULOYL ESTERASE B-RELATED"/>
    <property type="match status" value="1"/>
</dbReference>
<keyword evidence="9" id="KW-1185">Reference proteome</keyword>
<keyword evidence="5 8" id="KW-0378">Hydrolase</keyword>
<evidence type="ECO:0000256" key="3">
    <source>
        <dbReference type="ARBA" id="ARBA00022723"/>
    </source>
</evidence>
<name>A0A5P1USR3_9GAMM</name>
<gene>
    <name evidence="8" type="ORF">F2A31_05305</name>
</gene>
<evidence type="ECO:0000313" key="8">
    <source>
        <dbReference type="EMBL" id="QER39153.1"/>
    </source>
</evidence>
<sequence>MKKLILPLMLGTLIAGCNSSDSDQQYTELSQAQSRCSALQNFEVSANKIGLASGKAIVQLAEFKLAKDDSLSEDGLSVQKATPNYCQVLLTISPIDPEAPLINVQVNLPINWNQKMLQYGGSGYNGTLVTGLDPSRGAGPEVPLPLMQGYVTYGTDSGHQIQDGVDIQAFALNEEALMNHAYAAYKKTHDVARAIVKQYYQKDAEKSYYMGGSEGGREAMLAAQRFPDDYDGIVAIDPVMNWTGLQTFGNWLTGILQSQPDAWLGGKTQLIHETIVKVCDGLDGIDDYVVSNYQACITKAQPALDALLCSDNTSDHTKCLSAAQLKVLQAAYKGYQFDFTLADGQNHYDGFLYGGEGLNANWELWITGNQAPSFPYKAGMSSVYNFGSGYVRYFIAQDANYNTLNYNPSDFKDRVLKVSQAIDAYNPDLTQFYERGGKIILRENLSDKAQSPQTGLKYWDLVVDKMGKEVVEQFFVAYVAPGLPHTSNGIRAASNNAPESGIAGQVDLLAALDEWVVHNKKPADALVLKNQLVTPPYTTIVSKPMCRYPNYPHFNGDIRLVDQAQGYICKPSPNAHE</sequence>
<protein>
    <submittedName>
        <fullName evidence="8">Tannase/feruloyl esterase family alpha/beta hydrolase</fullName>
    </submittedName>
</protein>
<dbReference type="KEGG" id="asue:F2A31_05305"/>
<dbReference type="SUPFAM" id="SSF53474">
    <property type="entry name" value="alpha/beta-Hydrolases"/>
    <property type="match status" value="2"/>
</dbReference>
<comment type="similarity">
    <text evidence="1">Belongs to the tannase family.</text>
</comment>
<dbReference type="AlphaFoldDB" id="A0A5P1USR3"/>
<organism evidence="8 9">
    <name type="scientific">Acinetobacter suaedae</name>
    <dbReference type="NCBI Taxonomy" id="2609668"/>
    <lineage>
        <taxon>Bacteria</taxon>
        <taxon>Pseudomonadati</taxon>
        <taxon>Pseudomonadota</taxon>
        <taxon>Gammaproteobacteria</taxon>
        <taxon>Moraxellales</taxon>
        <taxon>Moraxellaceae</taxon>
        <taxon>Acinetobacter</taxon>
    </lineage>
</organism>
<evidence type="ECO:0000256" key="5">
    <source>
        <dbReference type="ARBA" id="ARBA00022801"/>
    </source>
</evidence>
<dbReference type="Gene3D" id="3.40.50.1820">
    <property type="entry name" value="alpha/beta hydrolase"/>
    <property type="match status" value="1"/>
</dbReference>
<dbReference type="EMBL" id="CP043909">
    <property type="protein sequence ID" value="QER39153.1"/>
    <property type="molecule type" value="Genomic_DNA"/>
</dbReference>
<dbReference type="InterPro" id="IPR011118">
    <property type="entry name" value="Tannase/feruloyl_esterase"/>
</dbReference>
<keyword evidence="3" id="KW-0479">Metal-binding</keyword>
<dbReference type="Proteomes" id="UP000325177">
    <property type="component" value="Chromosome"/>
</dbReference>
<dbReference type="RefSeq" id="WP_150025502.1">
    <property type="nucleotide sequence ID" value="NZ_CP043909.1"/>
</dbReference>
<evidence type="ECO:0000256" key="2">
    <source>
        <dbReference type="ARBA" id="ARBA00022487"/>
    </source>
</evidence>
<evidence type="ECO:0000256" key="6">
    <source>
        <dbReference type="ARBA" id="ARBA00022837"/>
    </source>
</evidence>
<dbReference type="PANTHER" id="PTHR33938:SF15">
    <property type="entry name" value="FERULOYL ESTERASE B-RELATED"/>
    <property type="match status" value="1"/>
</dbReference>
<evidence type="ECO:0000256" key="7">
    <source>
        <dbReference type="ARBA" id="ARBA00023157"/>
    </source>
</evidence>
<dbReference type="InterPro" id="IPR029058">
    <property type="entry name" value="AB_hydrolase_fold"/>
</dbReference>
<keyword evidence="7" id="KW-1015">Disulfide bond</keyword>
<evidence type="ECO:0000313" key="9">
    <source>
        <dbReference type="Proteomes" id="UP000325177"/>
    </source>
</evidence>
<keyword evidence="2" id="KW-0719">Serine esterase</keyword>
<evidence type="ECO:0000256" key="4">
    <source>
        <dbReference type="ARBA" id="ARBA00022729"/>
    </source>
</evidence>
<dbReference type="GO" id="GO:0046872">
    <property type="term" value="F:metal ion binding"/>
    <property type="evidence" value="ECO:0007669"/>
    <property type="project" value="UniProtKB-KW"/>
</dbReference>
<keyword evidence="4" id="KW-0732">Signal</keyword>
<accession>A0A5P1USR3</accession>
<evidence type="ECO:0000256" key="1">
    <source>
        <dbReference type="ARBA" id="ARBA00006249"/>
    </source>
</evidence>
<proteinExistence type="inferred from homology"/>
<dbReference type="GO" id="GO:0052689">
    <property type="term" value="F:carboxylic ester hydrolase activity"/>
    <property type="evidence" value="ECO:0007669"/>
    <property type="project" value="UniProtKB-KW"/>
</dbReference>
<dbReference type="PROSITE" id="PS51257">
    <property type="entry name" value="PROKAR_LIPOPROTEIN"/>
    <property type="match status" value="1"/>
</dbReference>
<reference evidence="8 9" key="1">
    <citation type="submission" date="2019-09" db="EMBL/GenBank/DDBJ databases">
        <title>Acinetobacter sp. C16S1 isolated from saline soil.</title>
        <authorList>
            <person name="Xu L."/>
            <person name="Sun J.-Q."/>
        </authorList>
    </citation>
    <scope>NUCLEOTIDE SEQUENCE [LARGE SCALE GENOMIC DNA]</scope>
    <source>
        <strain evidence="8 9">C16S1</strain>
    </source>
</reference>